<dbReference type="Proteomes" id="UP001497700">
    <property type="component" value="Unassembled WGS sequence"/>
</dbReference>
<evidence type="ECO:0000313" key="2">
    <source>
        <dbReference type="Proteomes" id="UP001497700"/>
    </source>
</evidence>
<keyword evidence="1" id="KW-0479">Metal-binding</keyword>
<accession>A0ACB9ZG46</accession>
<dbReference type="EMBL" id="MU393423">
    <property type="protein sequence ID" value="KAI4870558.1"/>
    <property type="molecule type" value="Genomic_DNA"/>
</dbReference>
<keyword evidence="2" id="KW-1185">Reference proteome</keyword>
<gene>
    <name evidence="1" type="ORF">F4820DRAFT_402616</name>
</gene>
<proteinExistence type="predicted"/>
<sequence>MLLTAIPYFREVILMSFSCDKCGFSNSEIQSAGTIQPKGSSYMLRLTEMPDFERQVIKSDTAVVKFIELDLEVPAGRGQLTNVEGLLSTIIEDLELGQEARKEQAPEVHAKIDEIIKRGRAMLAGDAFPFRLSVDDPAGNSWITPNMRDGVGKWEKRDYVRTPEQNEALGLGATDAATGAAQEGADDDIIPDQVYEFPATCPGCMHPCTTNMKMVDIPHFKSVVLMSTVCSDCGYRSNDVKTGGEIPKLGKKITLRVETEEDLARDILKSESCSLECPELNLQVNPGTLGGRFTTVEGLLTQVRTDLHNQIFQTGSSEGGDSLSTNERSQWTSFFEGIDAAIKGEKKFTIILTDPLASSYVQKAVDPDQEDPQITTEDYERTEQEEEELGLLDMKTENYQEDNAN</sequence>
<keyword evidence="1" id="KW-0863">Zinc-finger</keyword>
<keyword evidence="1" id="KW-0862">Zinc</keyword>
<protein>
    <submittedName>
        <fullName evidence="1">ZPR1 zinc-finger domain-containing protein</fullName>
    </submittedName>
</protein>
<evidence type="ECO:0000313" key="1">
    <source>
        <dbReference type="EMBL" id="KAI4870558.1"/>
    </source>
</evidence>
<reference evidence="1 2" key="1">
    <citation type="journal article" date="2022" name="New Phytol.">
        <title>Ecological generalism drives hyperdiversity of secondary metabolite gene clusters in xylarialean endophytes.</title>
        <authorList>
            <person name="Franco M.E.E."/>
            <person name="Wisecaver J.H."/>
            <person name="Arnold A.E."/>
            <person name="Ju Y.M."/>
            <person name="Slot J.C."/>
            <person name="Ahrendt S."/>
            <person name="Moore L.P."/>
            <person name="Eastman K.E."/>
            <person name="Scott K."/>
            <person name="Konkel Z."/>
            <person name="Mondo S.J."/>
            <person name="Kuo A."/>
            <person name="Hayes R.D."/>
            <person name="Haridas S."/>
            <person name="Andreopoulos B."/>
            <person name="Riley R."/>
            <person name="LaButti K."/>
            <person name="Pangilinan J."/>
            <person name="Lipzen A."/>
            <person name="Amirebrahimi M."/>
            <person name="Yan J."/>
            <person name="Adam C."/>
            <person name="Keymanesh K."/>
            <person name="Ng V."/>
            <person name="Louie K."/>
            <person name="Northen T."/>
            <person name="Drula E."/>
            <person name="Henrissat B."/>
            <person name="Hsieh H.M."/>
            <person name="Youens-Clark K."/>
            <person name="Lutzoni F."/>
            <person name="Miadlikowska J."/>
            <person name="Eastwood D.C."/>
            <person name="Hamelin R.C."/>
            <person name="Grigoriev I.V."/>
            <person name="U'Ren J.M."/>
        </authorList>
    </citation>
    <scope>NUCLEOTIDE SEQUENCE [LARGE SCALE GENOMIC DNA]</scope>
    <source>
        <strain evidence="1 2">CBS 119005</strain>
    </source>
</reference>
<name>A0ACB9ZG46_9PEZI</name>
<organism evidence="1 2">
    <name type="scientific">Hypoxylon rubiginosum</name>
    <dbReference type="NCBI Taxonomy" id="110542"/>
    <lineage>
        <taxon>Eukaryota</taxon>
        <taxon>Fungi</taxon>
        <taxon>Dikarya</taxon>
        <taxon>Ascomycota</taxon>
        <taxon>Pezizomycotina</taxon>
        <taxon>Sordariomycetes</taxon>
        <taxon>Xylariomycetidae</taxon>
        <taxon>Xylariales</taxon>
        <taxon>Hypoxylaceae</taxon>
        <taxon>Hypoxylon</taxon>
    </lineage>
</organism>
<comment type="caution">
    <text evidence="1">The sequence shown here is derived from an EMBL/GenBank/DDBJ whole genome shotgun (WGS) entry which is preliminary data.</text>
</comment>